<accession>A0A383BS05</accession>
<feature type="domain" description="Glycosyltransferase 2-like" evidence="4">
    <location>
        <begin position="5"/>
        <end position="129"/>
    </location>
</feature>
<evidence type="ECO:0000313" key="5">
    <source>
        <dbReference type="EMBL" id="SVE22583.1"/>
    </source>
</evidence>
<dbReference type="Gene3D" id="3.90.550.10">
    <property type="entry name" value="Spore Coat Polysaccharide Biosynthesis Protein SpsA, Chain A"/>
    <property type="match status" value="1"/>
</dbReference>
<dbReference type="GO" id="GO:0009247">
    <property type="term" value="P:glycolipid biosynthetic process"/>
    <property type="evidence" value="ECO:0007669"/>
    <property type="project" value="TreeGrafter"/>
</dbReference>
<evidence type="ECO:0000256" key="1">
    <source>
        <dbReference type="ARBA" id="ARBA00006739"/>
    </source>
</evidence>
<dbReference type="SUPFAM" id="SSF53448">
    <property type="entry name" value="Nucleotide-diphospho-sugar transferases"/>
    <property type="match status" value="1"/>
</dbReference>
<dbReference type="AlphaFoldDB" id="A0A383BS05"/>
<protein>
    <recommendedName>
        <fullName evidence="4">Glycosyltransferase 2-like domain-containing protein</fullName>
    </recommendedName>
</protein>
<dbReference type="PANTHER" id="PTHR43398:SF1">
    <property type="entry name" value="DOLICHOL-PHOSPHATE MANNOSYLTRANSFERASE SUBUNIT 1"/>
    <property type="match status" value="1"/>
</dbReference>
<gene>
    <name evidence="5" type="ORF">METZ01_LOCUS475437</name>
</gene>
<dbReference type="InterPro" id="IPR001173">
    <property type="entry name" value="Glyco_trans_2-like"/>
</dbReference>
<keyword evidence="3" id="KW-0808">Transferase</keyword>
<evidence type="ECO:0000259" key="4">
    <source>
        <dbReference type="Pfam" id="PF00535"/>
    </source>
</evidence>
<dbReference type="InterPro" id="IPR039528">
    <property type="entry name" value="DPM1-like"/>
</dbReference>
<dbReference type="GO" id="GO:0004582">
    <property type="term" value="F:dolichyl-phosphate beta-D-mannosyltransferase activity"/>
    <property type="evidence" value="ECO:0007669"/>
    <property type="project" value="InterPro"/>
</dbReference>
<dbReference type="PANTHER" id="PTHR43398">
    <property type="entry name" value="DOLICHOL-PHOSPHATE MANNOSYLTRANSFERASE SUBUNIT 1"/>
    <property type="match status" value="1"/>
</dbReference>
<name>A0A383BS05_9ZZZZ</name>
<dbReference type="Pfam" id="PF00535">
    <property type="entry name" value="Glycos_transf_2"/>
    <property type="match status" value="1"/>
</dbReference>
<sequence>MKTAIVLPTYNESQNIEVMIAALLALEIGHINVLVVDDNSPDGTGQIADKLAEQFPEQVEVMHRIGERGLGSAYVAGFKHVLQTDVDAVVQMDSDFSHSPRYLPEMLTSLKENDVVVGSRYVTGGRLDEHWGM</sequence>
<organism evidence="5">
    <name type="scientific">marine metagenome</name>
    <dbReference type="NCBI Taxonomy" id="408172"/>
    <lineage>
        <taxon>unclassified sequences</taxon>
        <taxon>metagenomes</taxon>
        <taxon>ecological metagenomes</taxon>
    </lineage>
</organism>
<proteinExistence type="inferred from homology"/>
<evidence type="ECO:0000256" key="3">
    <source>
        <dbReference type="ARBA" id="ARBA00022679"/>
    </source>
</evidence>
<reference evidence="5" key="1">
    <citation type="submission" date="2018-05" db="EMBL/GenBank/DDBJ databases">
        <authorList>
            <person name="Lanie J.A."/>
            <person name="Ng W.-L."/>
            <person name="Kazmierczak K.M."/>
            <person name="Andrzejewski T.M."/>
            <person name="Davidsen T.M."/>
            <person name="Wayne K.J."/>
            <person name="Tettelin H."/>
            <person name="Glass J.I."/>
            <person name="Rusch D."/>
            <person name="Podicherti R."/>
            <person name="Tsui H.-C.T."/>
            <person name="Winkler M.E."/>
        </authorList>
    </citation>
    <scope>NUCLEOTIDE SEQUENCE</scope>
</reference>
<dbReference type="EMBL" id="UINC01202668">
    <property type="protein sequence ID" value="SVE22583.1"/>
    <property type="molecule type" value="Genomic_DNA"/>
</dbReference>
<comment type="similarity">
    <text evidence="1">Belongs to the glycosyltransferase 2 family.</text>
</comment>
<dbReference type="InterPro" id="IPR029044">
    <property type="entry name" value="Nucleotide-diphossugar_trans"/>
</dbReference>
<dbReference type="GO" id="GO:0016020">
    <property type="term" value="C:membrane"/>
    <property type="evidence" value="ECO:0007669"/>
    <property type="project" value="GOC"/>
</dbReference>
<feature type="non-terminal residue" evidence="5">
    <location>
        <position position="133"/>
    </location>
</feature>
<evidence type="ECO:0000256" key="2">
    <source>
        <dbReference type="ARBA" id="ARBA00022676"/>
    </source>
</evidence>
<keyword evidence="2" id="KW-0328">Glycosyltransferase</keyword>